<accession>A0ABS9YG66</accession>
<feature type="coiled-coil region" evidence="1">
    <location>
        <begin position="26"/>
        <end position="81"/>
    </location>
</feature>
<feature type="compositionally biased region" description="Basic and acidic residues" evidence="2">
    <location>
        <begin position="288"/>
        <end position="298"/>
    </location>
</feature>
<protein>
    <submittedName>
        <fullName evidence="3">Uncharacterized protein</fullName>
    </submittedName>
</protein>
<feature type="region of interest" description="Disordered" evidence="2">
    <location>
        <begin position="277"/>
        <end position="331"/>
    </location>
</feature>
<evidence type="ECO:0000256" key="1">
    <source>
        <dbReference type="SAM" id="Coils"/>
    </source>
</evidence>
<keyword evidence="1" id="KW-0175">Coiled coil</keyword>
<organism evidence="3 4">
    <name type="scientific">Streptomyces cylindrosporus</name>
    <dbReference type="NCBI Taxonomy" id="2927583"/>
    <lineage>
        <taxon>Bacteria</taxon>
        <taxon>Bacillati</taxon>
        <taxon>Actinomycetota</taxon>
        <taxon>Actinomycetes</taxon>
        <taxon>Kitasatosporales</taxon>
        <taxon>Streptomycetaceae</taxon>
        <taxon>Streptomyces</taxon>
    </lineage>
</organism>
<feature type="compositionally biased region" description="Acidic residues" evidence="2">
    <location>
        <begin position="159"/>
        <end position="169"/>
    </location>
</feature>
<dbReference type="Proteomes" id="UP001165269">
    <property type="component" value="Unassembled WGS sequence"/>
</dbReference>
<feature type="compositionally biased region" description="Polar residues" evidence="2">
    <location>
        <begin position="130"/>
        <end position="141"/>
    </location>
</feature>
<name>A0ABS9YG66_9ACTN</name>
<proteinExistence type="predicted"/>
<dbReference type="RefSeq" id="WP_242772604.1">
    <property type="nucleotide sequence ID" value="NZ_JALDAY010000011.1"/>
</dbReference>
<comment type="caution">
    <text evidence="3">The sequence shown here is derived from an EMBL/GenBank/DDBJ whole genome shotgun (WGS) entry which is preliminary data.</text>
</comment>
<evidence type="ECO:0000313" key="4">
    <source>
        <dbReference type="Proteomes" id="UP001165269"/>
    </source>
</evidence>
<evidence type="ECO:0000313" key="3">
    <source>
        <dbReference type="EMBL" id="MCI3276237.1"/>
    </source>
</evidence>
<sequence length="331" mass="35513">MLSGCTRPHPDQVSYRHEGAVEIFGIEGLHQAILDLKREVGDLRAQVLEKLDLQHQVLTELAALRQQMSDQQHGIDQIRQDSSAAINTGLTEVRAVIREGLTRTNDNISDPLTQIGGELVAIRSGISDLTRNAQPAQQTEQPVADDLPGSDERPATESAEPDVSDDGEPEANVLQLEDVKERLRLLRAAAGISAATIHAHRDTWAFLVEHASRDRHFCIPGEVKDASDAVLVEVSGPSLVAVLTRLGDVQDDPDADLGTRAIAGLLHERIAKIVEASAPSHNSGSAPDRVRIDIDDRVGPPSEDSAEGPDGDRHAKEEGPDDAQGGHGEAA</sequence>
<gene>
    <name evidence="3" type="ORF">MQP27_34690</name>
</gene>
<keyword evidence="4" id="KW-1185">Reference proteome</keyword>
<feature type="region of interest" description="Disordered" evidence="2">
    <location>
        <begin position="130"/>
        <end position="170"/>
    </location>
</feature>
<evidence type="ECO:0000256" key="2">
    <source>
        <dbReference type="SAM" id="MobiDB-lite"/>
    </source>
</evidence>
<reference evidence="3" key="1">
    <citation type="submission" date="2022-03" db="EMBL/GenBank/DDBJ databases">
        <title>Streptomyces 7R015 and 7R016 isolated from Barleria lupulina in Thailand.</title>
        <authorList>
            <person name="Kanchanasin P."/>
            <person name="Phongsopitanun W."/>
            <person name="Tanasupawat S."/>
        </authorList>
    </citation>
    <scope>NUCLEOTIDE SEQUENCE</scope>
    <source>
        <strain evidence="3">7R015</strain>
    </source>
</reference>
<dbReference type="EMBL" id="JALDAY010000011">
    <property type="protein sequence ID" value="MCI3276237.1"/>
    <property type="molecule type" value="Genomic_DNA"/>
</dbReference>